<proteinExistence type="predicted"/>
<protein>
    <submittedName>
        <fullName evidence="1">Uncharacterized protein</fullName>
    </submittedName>
</protein>
<reference evidence="2" key="1">
    <citation type="journal article" date="2016" name="Nature">
        <title>Genome evolution in the allotetraploid frog Xenopus laevis.</title>
        <authorList>
            <person name="Session A.M."/>
            <person name="Uno Y."/>
            <person name="Kwon T."/>
            <person name="Chapman J.A."/>
            <person name="Toyoda A."/>
            <person name="Takahashi S."/>
            <person name="Fukui A."/>
            <person name="Hikosaka A."/>
            <person name="Suzuki A."/>
            <person name="Kondo M."/>
            <person name="van Heeringen S.J."/>
            <person name="Quigley I."/>
            <person name="Heinz S."/>
            <person name="Ogino H."/>
            <person name="Ochi H."/>
            <person name="Hellsten U."/>
            <person name="Lyons J.B."/>
            <person name="Simakov O."/>
            <person name="Putnam N."/>
            <person name="Stites J."/>
            <person name="Kuroki Y."/>
            <person name="Tanaka T."/>
            <person name="Michiue T."/>
            <person name="Watanabe M."/>
            <person name="Bogdanovic O."/>
            <person name="Lister R."/>
            <person name="Georgiou G."/>
            <person name="Paranjpe S.S."/>
            <person name="van Kruijsbergen I."/>
            <person name="Shu S."/>
            <person name="Carlson J."/>
            <person name="Kinoshita T."/>
            <person name="Ohta Y."/>
            <person name="Mawaribuchi S."/>
            <person name="Jenkins J."/>
            <person name="Grimwood J."/>
            <person name="Schmutz J."/>
            <person name="Mitros T."/>
            <person name="Mozaffari S.V."/>
            <person name="Suzuki Y."/>
            <person name="Haramoto Y."/>
            <person name="Yamamoto T.S."/>
            <person name="Takagi C."/>
            <person name="Heald R."/>
            <person name="Miller K."/>
            <person name="Haudenschild C."/>
            <person name="Kitzman J."/>
            <person name="Nakayama T."/>
            <person name="Izutsu Y."/>
            <person name="Robert J."/>
            <person name="Fortriede J."/>
            <person name="Burns K."/>
            <person name="Lotay V."/>
            <person name="Karimi K."/>
            <person name="Yasuoka Y."/>
            <person name="Dichmann D.S."/>
            <person name="Flajnik M.F."/>
            <person name="Houston D.W."/>
            <person name="Shendure J."/>
            <person name="DuPasquier L."/>
            <person name="Vize P.D."/>
            <person name="Zorn A.M."/>
            <person name="Ito M."/>
            <person name="Marcotte E.M."/>
            <person name="Wallingford J.B."/>
            <person name="Ito Y."/>
            <person name="Asashima M."/>
            <person name="Ueno N."/>
            <person name="Matsuda Y."/>
            <person name="Veenstra G.J."/>
            <person name="Fujiyama A."/>
            <person name="Harland R.M."/>
            <person name="Taira M."/>
            <person name="Rokhsar D.S."/>
        </authorList>
    </citation>
    <scope>NUCLEOTIDE SEQUENCE [LARGE SCALE GENOMIC DNA]</scope>
    <source>
        <strain evidence="2">J</strain>
    </source>
</reference>
<dbReference type="EMBL" id="CM004480">
    <property type="protein sequence ID" value="OCT69356.1"/>
    <property type="molecule type" value="Genomic_DNA"/>
</dbReference>
<evidence type="ECO:0000313" key="2">
    <source>
        <dbReference type="Proteomes" id="UP000694892"/>
    </source>
</evidence>
<organism evidence="1 2">
    <name type="scientific">Xenopus laevis</name>
    <name type="common">African clawed frog</name>
    <dbReference type="NCBI Taxonomy" id="8355"/>
    <lineage>
        <taxon>Eukaryota</taxon>
        <taxon>Metazoa</taxon>
        <taxon>Chordata</taxon>
        <taxon>Craniata</taxon>
        <taxon>Vertebrata</taxon>
        <taxon>Euteleostomi</taxon>
        <taxon>Amphibia</taxon>
        <taxon>Batrachia</taxon>
        <taxon>Anura</taxon>
        <taxon>Pipoidea</taxon>
        <taxon>Pipidae</taxon>
        <taxon>Xenopodinae</taxon>
        <taxon>Xenopus</taxon>
        <taxon>Xenopus</taxon>
    </lineage>
</organism>
<accession>A0A974CA39</accession>
<gene>
    <name evidence="1" type="ORF">XELAEV_18040671mg</name>
</gene>
<sequence>MDLSNVAIGHFLYFEKGGIIQRTHQSKGCHLIIRVRDTQQTRELTDCDIRFLLGSVTVATTLPRSIQITSEDQCFEQRLVTRGRGTKYSKLLHPPPFICMAVYSR</sequence>
<dbReference type="AlphaFoldDB" id="A0A974CA39"/>
<dbReference type="Proteomes" id="UP000694892">
    <property type="component" value="Chromosome 8L"/>
</dbReference>
<evidence type="ECO:0000313" key="1">
    <source>
        <dbReference type="EMBL" id="OCT69356.1"/>
    </source>
</evidence>
<name>A0A974CA39_XENLA</name>